<feature type="region of interest" description="Disordered" evidence="11">
    <location>
        <begin position="236"/>
        <end position="260"/>
    </location>
</feature>
<accession>A0AAD7IJU8</accession>
<evidence type="ECO:0000259" key="13">
    <source>
        <dbReference type="PROSITE" id="PS50179"/>
    </source>
</evidence>
<evidence type="ECO:0000256" key="11">
    <source>
        <dbReference type="SAM" id="MobiDB-lite"/>
    </source>
</evidence>
<evidence type="ECO:0000313" key="15">
    <source>
        <dbReference type="Proteomes" id="UP001215598"/>
    </source>
</evidence>
<evidence type="ECO:0000256" key="1">
    <source>
        <dbReference type="ARBA" id="ARBA00004125"/>
    </source>
</evidence>
<dbReference type="InterPro" id="IPR011011">
    <property type="entry name" value="Znf_FYVE_PHD"/>
</dbReference>
<feature type="domain" description="VHS" evidence="13">
    <location>
        <begin position="32"/>
        <end position="153"/>
    </location>
</feature>
<evidence type="ECO:0000256" key="3">
    <source>
        <dbReference type="ARBA" id="ARBA00017753"/>
    </source>
</evidence>
<evidence type="ECO:0000256" key="5">
    <source>
        <dbReference type="ARBA" id="ARBA00022737"/>
    </source>
</evidence>
<dbReference type="SUPFAM" id="SSF48464">
    <property type="entry name" value="ENTH/VHS domain"/>
    <property type="match status" value="1"/>
</dbReference>
<dbReference type="InterPro" id="IPR017455">
    <property type="entry name" value="Znf_FYVE-rel"/>
</dbReference>
<feature type="compositionally biased region" description="Low complexity" evidence="11">
    <location>
        <begin position="549"/>
        <end position="582"/>
    </location>
</feature>
<dbReference type="GO" id="GO:0043130">
    <property type="term" value="F:ubiquitin binding"/>
    <property type="evidence" value="ECO:0007669"/>
    <property type="project" value="InterPro"/>
</dbReference>
<dbReference type="PANTHER" id="PTHR47794">
    <property type="entry name" value="VACUOLAR PROTEIN SORTING-ASSOCIATED PROTEIN 27"/>
    <property type="match status" value="1"/>
</dbReference>
<dbReference type="SMART" id="SM00288">
    <property type="entry name" value="VHS"/>
    <property type="match status" value="1"/>
</dbReference>
<evidence type="ECO:0000259" key="12">
    <source>
        <dbReference type="PROSITE" id="PS50178"/>
    </source>
</evidence>
<keyword evidence="9" id="KW-0472">Membrane</keyword>
<dbReference type="PROSITE" id="PS50178">
    <property type="entry name" value="ZF_FYVE"/>
    <property type="match status" value="1"/>
</dbReference>
<dbReference type="GO" id="GO:0033565">
    <property type="term" value="C:ESCRT-0 complex"/>
    <property type="evidence" value="ECO:0007669"/>
    <property type="project" value="TreeGrafter"/>
</dbReference>
<dbReference type="PANTHER" id="PTHR47794:SF1">
    <property type="entry name" value="VACUOLAR PROTEIN SORTING-ASSOCIATED PROTEIN 27"/>
    <property type="match status" value="1"/>
</dbReference>
<dbReference type="Gene3D" id="6.10.140.100">
    <property type="match status" value="1"/>
</dbReference>
<dbReference type="GO" id="GO:0008270">
    <property type="term" value="F:zinc ion binding"/>
    <property type="evidence" value="ECO:0007669"/>
    <property type="project" value="UniProtKB-KW"/>
</dbReference>
<feature type="region of interest" description="Disordered" evidence="11">
    <location>
        <begin position="474"/>
        <end position="752"/>
    </location>
</feature>
<proteinExistence type="inferred from homology"/>
<comment type="subcellular location">
    <subcellularLocation>
        <location evidence="1">Endosome membrane</location>
        <topology evidence="1">Peripheral membrane protein</topology>
        <orientation evidence="1">Cytoplasmic side</orientation>
    </subcellularLocation>
</comment>
<protein>
    <recommendedName>
        <fullName evidence="3">Vacuolar protein sorting-associated protein 27</fullName>
    </recommendedName>
</protein>
<dbReference type="GO" id="GO:0032266">
    <property type="term" value="F:phosphatidylinositol-3-phosphate binding"/>
    <property type="evidence" value="ECO:0007669"/>
    <property type="project" value="TreeGrafter"/>
</dbReference>
<sequence length="779" mass="85954">MSSLGSWLWGTSGQLDEAVDKATSEMLPAGAEDIALNLEICDQIRSKSIPAKDAMRSLKRRLNHKNPNVQNLALGLTDICIKNGGDLFLAEVASREFMDNLVSILKIPVLNIDVKNNILRLVQNWSIAFEGKPALSYVGQVYKNLTNEGFRFPPKDLALANSAMVDTQTAPDWIDSDVCLRCRTPFSFTNRKHHCRNCGQVFDQQCSAKSLPLPHFGITQEVRVCDSCYPKLSKKSERSSELNKGHRHSTSLHGTRHRAARELADAELQRAIQLSLQEVGTANGHARPGYTPFQPEASSWQYTEPPIVDRTTHPKVSEEDDPDLRAAIEASLRESNAPRPSAPLAIETPRTEEPGFAYNNGPGYSQSYPPGVIPPQPAAKIPTYDLEPLESDAILTFSQTVEQVQGQGGRDMTRYPAVNELYDKANSLRPKLALSLDDAGRKEQMLSDMHDKLSQAVKLYDKLLTEQVVHPRWRSPQPVANPPYQQANSSYSSGYNTANGYSQWQPPVEAPPQTPVQQQYAPPQTPVQQQYAPPQTPVQQHYAPREPAQSQWPSQQQPQYAEPQHQQPQYAPQPPVQHYSPTPAAPPPPQFVPPQTPAQSQYQPGPSLPPVSYAPQPQSPPSAPSFQQQQPMAYTQSPPPQSQYASPPPATSHLPPQSHSPSLSRHNTIGYAAPSSPPVANNNSYLARSSTLSHPTPRQQVPQQQAPPQQQQQQGYHPQYQQPAPQPQQPQYVASPAPALPVFPVAPTSAPQSFSMYAPSMVPTAVPQPERKEALLIDL</sequence>
<feature type="compositionally biased region" description="Polar residues" evidence="11">
    <location>
        <begin position="678"/>
        <end position="698"/>
    </location>
</feature>
<dbReference type="InterPro" id="IPR002014">
    <property type="entry name" value="VHS_dom"/>
</dbReference>
<dbReference type="SMART" id="SM00064">
    <property type="entry name" value="FYVE"/>
    <property type="match status" value="1"/>
</dbReference>
<evidence type="ECO:0000256" key="4">
    <source>
        <dbReference type="ARBA" id="ARBA00022723"/>
    </source>
</evidence>
<feature type="compositionally biased region" description="Pro residues" evidence="11">
    <location>
        <begin position="637"/>
        <end position="650"/>
    </location>
</feature>
<dbReference type="Proteomes" id="UP001215598">
    <property type="component" value="Unassembled WGS sequence"/>
</dbReference>
<dbReference type="Gene3D" id="1.20.5.1940">
    <property type="match status" value="1"/>
</dbReference>
<keyword evidence="6" id="KW-0967">Endosome</keyword>
<dbReference type="InterPro" id="IPR008942">
    <property type="entry name" value="ENTH_VHS"/>
</dbReference>
<dbReference type="SUPFAM" id="SSF57903">
    <property type="entry name" value="FYVE/PHD zinc finger"/>
    <property type="match status" value="1"/>
</dbReference>
<dbReference type="Gene3D" id="1.25.40.90">
    <property type="match status" value="1"/>
</dbReference>
<dbReference type="CDD" id="cd16979">
    <property type="entry name" value="VHS_Vps27"/>
    <property type="match status" value="1"/>
</dbReference>
<dbReference type="InterPro" id="IPR013083">
    <property type="entry name" value="Znf_RING/FYVE/PHD"/>
</dbReference>
<evidence type="ECO:0000256" key="6">
    <source>
        <dbReference type="ARBA" id="ARBA00022753"/>
    </source>
</evidence>
<dbReference type="GO" id="GO:0043328">
    <property type="term" value="P:protein transport to vacuole involved in ubiquitin-dependent protein catabolic process via the multivesicular body sorting pathway"/>
    <property type="evidence" value="ECO:0007669"/>
    <property type="project" value="TreeGrafter"/>
</dbReference>
<feature type="compositionally biased region" description="Polar residues" evidence="11">
    <location>
        <begin position="483"/>
        <end position="505"/>
    </location>
</feature>
<feature type="compositionally biased region" description="Pro residues" evidence="11">
    <location>
        <begin position="583"/>
        <end position="596"/>
    </location>
</feature>
<dbReference type="GO" id="GO:0006623">
    <property type="term" value="P:protein targeting to vacuole"/>
    <property type="evidence" value="ECO:0007669"/>
    <property type="project" value="TreeGrafter"/>
</dbReference>
<keyword evidence="15" id="KW-1185">Reference proteome</keyword>
<feature type="domain" description="FYVE-type" evidence="12">
    <location>
        <begin position="173"/>
        <end position="233"/>
    </location>
</feature>
<dbReference type="Pfam" id="PF00790">
    <property type="entry name" value="VHS"/>
    <property type="match status" value="1"/>
</dbReference>
<feature type="compositionally biased region" description="Basic residues" evidence="11">
    <location>
        <begin position="245"/>
        <end position="259"/>
    </location>
</feature>
<keyword evidence="8" id="KW-0862">Zinc</keyword>
<dbReference type="PROSITE" id="PS50330">
    <property type="entry name" value="UIM"/>
    <property type="match status" value="1"/>
</dbReference>
<comment type="caution">
    <text evidence="14">The sequence shown here is derived from an EMBL/GenBank/DDBJ whole genome shotgun (WGS) entry which is preliminary data.</text>
</comment>
<dbReference type="EMBL" id="JARKIB010000089">
    <property type="protein sequence ID" value="KAJ7743850.1"/>
    <property type="molecule type" value="Genomic_DNA"/>
</dbReference>
<dbReference type="Gene3D" id="3.30.40.10">
    <property type="entry name" value="Zinc/RING finger domain, C3HC4 (zinc finger)"/>
    <property type="match status" value="1"/>
</dbReference>
<dbReference type="CDD" id="cd21385">
    <property type="entry name" value="GAT_Vps27"/>
    <property type="match status" value="1"/>
</dbReference>
<evidence type="ECO:0000256" key="2">
    <source>
        <dbReference type="ARBA" id="ARBA00008597"/>
    </source>
</evidence>
<feature type="compositionally biased region" description="Low complexity" evidence="11">
    <location>
        <begin position="699"/>
        <end position="747"/>
    </location>
</feature>
<dbReference type="Pfam" id="PF01363">
    <property type="entry name" value="FYVE"/>
    <property type="match status" value="1"/>
</dbReference>
<evidence type="ECO:0000256" key="7">
    <source>
        <dbReference type="ARBA" id="ARBA00022771"/>
    </source>
</evidence>
<dbReference type="AlphaFoldDB" id="A0AAD7IJU8"/>
<dbReference type="InterPro" id="IPR003903">
    <property type="entry name" value="UIM_dom"/>
</dbReference>
<dbReference type="PROSITE" id="PS50179">
    <property type="entry name" value="VHS"/>
    <property type="match status" value="1"/>
</dbReference>
<evidence type="ECO:0000256" key="10">
    <source>
        <dbReference type="PROSITE-ProRule" id="PRU00091"/>
    </source>
</evidence>
<organism evidence="14 15">
    <name type="scientific">Mycena metata</name>
    <dbReference type="NCBI Taxonomy" id="1033252"/>
    <lineage>
        <taxon>Eukaryota</taxon>
        <taxon>Fungi</taxon>
        <taxon>Dikarya</taxon>
        <taxon>Basidiomycota</taxon>
        <taxon>Agaricomycotina</taxon>
        <taxon>Agaricomycetes</taxon>
        <taxon>Agaricomycetidae</taxon>
        <taxon>Agaricales</taxon>
        <taxon>Marasmiineae</taxon>
        <taxon>Mycenaceae</taxon>
        <taxon>Mycena</taxon>
    </lineage>
</organism>
<evidence type="ECO:0000256" key="9">
    <source>
        <dbReference type="ARBA" id="ARBA00023136"/>
    </source>
</evidence>
<evidence type="ECO:0000256" key="8">
    <source>
        <dbReference type="ARBA" id="ARBA00022833"/>
    </source>
</evidence>
<dbReference type="GO" id="GO:0010008">
    <property type="term" value="C:endosome membrane"/>
    <property type="evidence" value="ECO:0007669"/>
    <property type="project" value="UniProtKB-SubCell"/>
</dbReference>
<evidence type="ECO:0000313" key="14">
    <source>
        <dbReference type="EMBL" id="KAJ7743850.1"/>
    </source>
</evidence>
<feature type="compositionally biased region" description="Low complexity" evidence="11">
    <location>
        <begin position="651"/>
        <end position="664"/>
    </location>
</feature>
<keyword evidence="4" id="KW-0479">Metal-binding</keyword>
<dbReference type="Pfam" id="PF02809">
    <property type="entry name" value="UIM"/>
    <property type="match status" value="2"/>
</dbReference>
<comment type="similarity">
    <text evidence="2">Belongs to the VPS27 family.</text>
</comment>
<name>A0AAD7IJU8_9AGAR</name>
<keyword evidence="7 10" id="KW-0863">Zinc-finger</keyword>
<dbReference type="CDD" id="cd15735">
    <property type="entry name" value="FYVE_spVPS27p_like"/>
    <property type="match status" value="1"/>
</dbReference>
<feature type="compositionally biased region" description="Polar residues" evidence="11">
    <location>
        <begin position="515"/>
        <end position="539"/>
    </location>
</feature>
<keyword evidence="5" id="KW-0677">Repeat</keyword>
<feature type="compositionally biased region" description="Low complexity" evidence="11">
    <location>
        <begin position="624"/>
        <end position="636"/>
    </location>
</feature>
<gene>
    <name evidence="14" type="ORF">B0H16DRAFT_1560827</name>
</gene>
<reference evidence="14" key="1">
    <citation type="submission" date="2023-03" db="EMBL/GenBank/DDBJ databases">
        <title>Massive genome expansion in bonnet fungi (Mycena s.s.) driven by repeated elements and novel gene families across ecological guilds.</title>
        <authorList>
            <consortium name="Lawrence Berkeley National Laboratory"/>
            <person name="Harder C.B."/>
            <person name="Miyauchi S."/>
            <person name="Viragh M."/>
            <person name="Kuo A."/>
            <person name="Thoen E."/>
            <person name="Andreopoulos B."/>
            <person name="Lu D."/>
            <person name="Skrede I."/>
            <person name="Drula E."/>
            <person name="Henrissat B."/>
            <person name="Morin E."/>
            <person name="Kohler A."/>
            <person name="Barry K."/>
            <person name="LaButti K."/>
            <person name="Morin E."/>
            <person name="Salamov A."/>
            <person name="Lipzen A."/>
            <person name="Mereny Z."/>
            <person name="Hegedus B."/>
            <person name="Baldrian P."/>
            <person name="Stursova M."/>
            <person name="Weitz H."/>
            <person name="Taylor A."/>
            <person name="Grigoriev I.V."/>
            <person name="Nagy L.G."/>
            <person name="Martin F."/>
            <person name="Kauserud H."/>
        </authorList>
    </citation>
    <scope>NUCLEOTIDE SEQUENCE</scope>
    <source>
        <strain evidence="14">CBHHK182m</strain>
    </source>
</reference>
<dbReference type="SMART" id="SM00726">
    <property type="entry name" value="UIM"/>
    <property type="match status" value="2"/>
</dbReference>
<dbReference type="InterPro" id="IPR000306">
    <property type="entry name" value="Znf_FYVE"/>
</dbReference>